<evidence type="ECO:0000313" key="8">
    <source>
        <dbReference type="EMBL" id="OQS00947.1"/>
    </source>
</evidence>
<evidence type="ECO:0000256" key="1">
    <source>
        <dbReference type="ARBA" id="ARBA00022741"/>
    </source>
</evidence>
<comment type="catalytic activity">
    <reaction evidence="5">
        <text>ATP + H2O = ADP + phosphate + H(+)</text>
        <dbReference type="Rhea" id="RHEA:13065"/>
        <dbReference type="ChEBI" id="CHEBI:15377"/>
        <dbReference type="ChEBI" id="CHEBI:15378"/>
        <dbReference type="ChEBI" id="CHEBI:30616"/>
        <dbReference type="ChEBI" id="CHEBI:43474"/>
        <dbReference type="ChEBI" id="CHEBI:456216"/>
        <dbReference type="EC" id="3.6.4.12"/>
    </reaction>
    <physiologicalReaction direction="left-to-right" evidence="5">
        <dbReference type="Rhea" id="RHEA:13066"/>
    </physiologicalReaction>
</comment>
<keyword evidence="1" id="KW-0547">Nucleotide-binding</keyword>
<sequence>MRSSLRRSDQATGKAASYARYLADRKAASRGETLLRDDDPDDDYSPEDGEASDDSDDSDVLPTTKPVASRKRPITAVQAAAPNPVAKHAAPRDPRQRRSVNVAPAAPSLEMEAAKKLLQLQTKPSVKSILKKERRQIQVIDVPTAPVAKPPPPVVHKRPNRNKMDRVGAIIAPRSATFGVESKYATSTLAQFYEEILDWDFGDAVIKDNSKMPAPAADTPTDNIQVPSKFESYQHYFSVWKPLAVQEVQAQALNGLASDMPPALPIVCTPSSSLGAMTVKIAVSWNKAHTDTSHKRGRASMSALADIRKDDLVVISTDASYLSSRVHGKEPSAAVGVLAIAESQQSSREGLVVVAHGTRWRQLQWVAQMPLFVFKVNSLVTSLREFRALCECRDYKLMKLLLSGDSAPSTMRLDTLGLGYVQWLRNTFNESQQEAITAAATSQGFTLIKGPPGTGKTTTLKGLLNSLHLREYNRYYNAVLDVARRPDKDTHAAWARIGSEKPHILVAAPSNIAVDNIVGKIIDEGFCDGEGRRYFPQIVRVGRGVTASVKSVSLDGMVDAISSQPLEVVDMRVQQLTHELRVVENDAAVLRHELRNVIAWIHGVATASLRAAEAPPPPESPPPPPPGTPPPPSPTDDHPPACFSPPPPPDVLPSEDGPPPTADIPASSTPTTEATPPPITDATPPPITDAPPPVMDVPPLKADSPPPITDGPPPLADAPPPIRDQRMSFGAEDTGAQSSAFVVYDSEEEAVPFSVDDSSPAYALSEDEEDEPLPIAAAAASPPDDDEVDEPLPVPPPTPPPPPVGPPPPEGPPAAKADAPLVIDYNGYKPYKDIAQRINLCLERANTLRLEWQRYSMVRQALQNNKHVPKETKDQLESSFLESAHIVFTTLSSAGHRALDDSNRYDILVIDEAAQAVELSTIIPMRFGSKQCVLVGDPQQLSATVFSRTSAQSLYERSLFERLESCGHPVHMLRTQYRSHPVISAFPRQYFYGGLLMDGENVSAPGYTKPYHSLAPAFLPLVFWNLLGSREKAGPASRANQMEIDLAVNLYLTLRNACPPDAVRGKVGVITPYAFQMEELKRAFKRACNGDYSHDVEINTVDGYQGREKDIIILSTVRADPRKGVGFLSDIRRMNVALTRAKYACYVIGSEATLVSSKPWRALLDHARATHCMVHVADPQENLLQLRPGAEPPRTGGHGGHGGRGRGRVAMAKRLFLDKVTHLLQEVFEPVDEAGVDVSVLGDLFDDSHLRLEHLFLKRDVFNALPVPFALLTGYIGQLHVQGMLGALTGAPVTLVLRDVHVVLSAKSPDWDDADALRLGNELLVALMHRLWNRYHMEGTGPKKVESLKSWLKMRAFGTLRHMTVKIENVHVRVQLPSPTLETPVVGVVIPLVSVTTCDGGVQVLHRREVPAALQPAVVVSKLVVVDRLQVYTTTNATATDALSSAQWREQFTYVWPAEARDAMLLPVGVQLKVDWTTLPDGKQRLSGVDVAVSRVFATLAPTQVRLLADLLAHVDAFRRRVRYAKLKPYGSAPRPPLLALPPFVLLPPLRLPPSAPTRRPPLSARARWRFALRCILADLHPRRDVLWLSPVILAYTDLYKRQASAKYIAHVTRDLAADKPGAALPQYAPLSSTEADTLSDFVYQVALDHQLLCRAVCDRVIRQDFARLHDAPHAPLLKRRSLQRLGTAQDLTAARGWKSLSNVEDFLFGQAALGLHVPRAASQELVDEAAHPVPAFFKVPRPTLHVAIGPLRVGVQDDAGHDVWVASCGSLTVASIVAVDYVLVELRLGKLTVAVSPARLVPPSTVVSVAYIHEEADGCVYVGLRYDPLSVAAKHAWKVKAMVGKVKACVSAADADRWQASVAQPHGSLLALVRGEYKGAFKVPAKPRPTKSRVKEHVKQGLEALLQATTLVEVAVGGLDAELSARTLAWLEHLPLDPDTTMERAHVFVPPHALSLSNDMDANECTVDVLHHRVTFSGSAAGHRAAIAYLLRHIF</sequence>
<dbReference type="Proteomes" id="UP000243579">
    <property type="component" value="Unassembled WGS sequence"/>
</dbReference>
<dbReference type="GO" id="GO:0016787">
    <property type="term" value="F:hydrolase activity"/>
    <property type="evidence" value="ECO:0007669"/>
    <property type="project" value="UniProtKB-KW"/>
</dbReference>
<feature type="compositionally biased region" description="Pro residues" evidence="6">
    <location>
        <begin position="792"/>
        <end position="812"/>
    </location>
</feature>
<dbReference type="GO" id="GO:0005694">
    <property type="term" value="C:chromosome"/>
    <property type="evidence" value="ECO:0007669"/>
    <property type="project" value="UniProtKB-ARBA"/>
</dbReference>
<dbReference type="InterPro" id="IPR027417">
    <property type="entry name" value="P-loop_NTPase"/>
</dbReference>
<dbReference type="STRING" id="1202772.A0A1V9ZSH0"/>
<keyword evidence="9" id="KW-1185">Reference proteome</keyword>
<evidence type="ECO:0000256" key="5">
    <source>
        <dbReference type="ARBA" id="ARBA00048432"/>
    </source>
</evidence>
<dbReference type="Pfam" id="PF13087">
    <property type="entry name" value="AAA_12"/>
    <property type="match status" value="1"/>
</dbReference>
<dbReference type="InterPro" id="IPR041679">
    <property type="entry name" value="DNA2/NAM7-like_C"/>
</dbReference>
<feature type="compositionally biased region" description="Pro residues" evidence="6">
    <location>
        <begin position="704"/>
        <end position="722"/>
    </location>
</feature>
<evidence type="ECO:0000256" key="6">
    <source>
        <dbReference type="SAM" id="MobiDB-lite"/>
    </source>
</evidence>
<dbReference type="InterPro" id="IPR047187">
    <property type="entry name" value="SF1_C_Upf1"/>
</dbReference>
<evidence type="ECO:0000256" key="3">
    <source>
        <dbReference type="ARBA" id="ARBA00022806"/>
    </source>
</evidence>
<dbReference type="PANTHER" id="PTHR10887">
    <property type="entry name" value="DNA2/NAM7 HELICASE FAMILY"/>
    <property type="match status" value="1"/>
</dbReference>
<feature type="compositionally biased region" description="Acidic residues" evidence="6">
    <location>
        <begin position="38"/>
        <end position="59"/>
    </location>
</feature>
<feature type="region of interest" description="Disordered" evidence="6">
    <location>
        <begin position="1"/>
        <end position="99"/>
    </location>
</feature>
<protein>
    <recommendedName>
        <fullName evidence="7">Helicase ATP-binding domain-containing protein</fullName>
    </recommendedName>
</protein>
<dbReference type="GO" id="GO:0005524">
    <property type="term" value="F:ATP binding"/>
    <property type="evidence" value="ECO:0007669"/>
    <property type="project" value="UniProtKB-KW"/>
</dbReference>
<reference evidence="8 9" key="1">
    <citation type="journal article" date="2014" name="Genome Biol. Evol.">
        <title>The secreted proteins of Achlya hypogyna and Thraustotheca clavata identify the ancestral oomycete secretome and reveal gene acquisitions by horizontal gene transfer.</title>
        <authorList>
            <person name="Misner I."/>
            <person name="Blouin N."/>
            <person name="Leonard G."/>
            <person name="Richards T.A."/>
            <person name="Lane C.E."/>
        </authorList>
    </citation>
    <scope>NUCLEOTIDE SEQUENCE [LARGE SCALE GENOMIC DNA]</scope>
    <source>
        <strain evidence="8 9">ATCC 48635</strain>
    </source>
</reference>
<dbReference type="Pfam" id="PF13086">
    <property type="entry name" value="AAA_11"/>
    <property type="match status" value="2"/>
</dbReference>
<dbReference type="CDD" id="cd18042">
    <property type="entry name" value="DEXXQc_SETX"/>
    <property type="match status" value="1"/>
</dbReference>
<proteinExistence type="predicted"/>
<dbReference type="CDD" id="cd18808">
    <property type="entry name" value="SF1_C_Upf1"/>
    <property type="match status" value="1"/>
</dbReference>
<organism evidence="8 9">
    <name type="scientific">Achlya hypogyna</name>
    <name type="common">Oomycete</name>
    <name type="synonym">Protoachlya hypogyna</name>
    <dbReference type="NCBI Taxonomy" id="1202772"/>
    <lineage>
        <taxon>Eukaryota</taxon>
        <taxon>Sar</taxon>
        <taxon>Stramenopiles</taxon>
        <taxon>Oomycota</taxon>
        <taxon>Saprolegniomycetes</taxon>
        <taxon>Saprolegniales</taxon>
        <taxon>Achlyaceae</taxon>
        <taxon>Achlya</taxon>
    </lineage>
</organism>
<comment type="caution">
    <text evidence="8">The sequence shown here is derived from an EMBL/GenBank/DDBJ whole genome shotgun (WGS) entry which is preliminary data.</text>
</comment>
<dbReference type="EMBL" id="JNBR01000019">
    <property type="protein sequence ID" value="OQS00947.1"/>
    <property type="molecule type" value="Genomic_DNA"/>
</dbReference>
<dbReference type="InterPro" id="IPR041677">
    <property type="entry name" value="DNA2/NAM7_AAA_11"/>
</dbReference>
<dbReference type="InterPro" id="IPR045055">
    <property type="entry name" value="DNA2/NAM7-like"/>
</dbReference>
<evidence type="ECO:0000259" key="7">
    <source>
        <dbReference type="SMART" id="SM00487"/>
    </source>
</evidence>
<feature type="compositionally biased region" description="Pro residues" evidence="6">
    <location>
        <begin position="675"/>
        <end position="696"/>
    </location>
</feature>
<gene>
    <name evidence="8" type="ORF">ACHHYP_02059</name>
</gene>
<feature type="compositionally biased region" description="Basic and acidic residues" evidence="6">
    <location>
        <begin position="22"/>
        <end position="37"/>
    </location>
</feature>
<feature type="compositionally biased region" description="Low complexity" evidence="6">
    <location>
        <begin position="773"/>
        <end position="782"/>
    </location>
</feature>
<dbReference type="GO" id="GO:0003678">
    <property type="term" value="F:DNA helicase activity"/>
    <property type="evidence" value="ECO:0007669"/>
    <property type="project" value="UniProtKB-EC"/>
</dbReference>
<dbReference type="OrthoDB" id="6513042at2759"/>
<evidence type="ECO:0000256" key="2">
    <source>
        <dbReference type="ARBA" id="ARBA00022801"/>
    </source>
</evidence>
<dbReference type="SUPFAM" id="SSF52540">
    <property type="entry name" value="P-loop containing nucleoside triphosphate hydrolases"/>
    <property type="match status" value="1"/>
</dbReference>
<feature type="region of interest" description="Disordered" evidence="6">
    <location>
        <begin position="610"/>
        <end position="817"/>
    </location>
</feature>
<dbReference type="FunFam" id="3.40.50.300:FF:000326">
    <property type="entry name" value="P-loop containing nucleoside triphosphate hydrolase"/>
    <property type="match status" value="1"/>
</dbReference>
<evidence type="ECO:0000313" key="9">
    <source>
        <dbReference type="Proteomes" id="UP000243579"/>
    </source>
</evidence>
<feature type="compositionally biased region" description="Pro residues" evidence="6">
    <location>
        <begin position="614"/>
        <end position="634"/>
    </location>
</feature>
<keyword evidence="2" id="KW-0378">Hydrolase</keyword>
<dbReference type="InterPro" id="IPR014001">
    <property type="entry name" value="Helicase_ATP-bd"/>
</dbReference>
<evidence type="ECO:0000256" key="4">
    <source>
        <dbReference type="ARBA" id="ARBA00022840"/>
    </source>
</evidence>
<keyword evidence="3" id="KW-0347">Helicase</keyword>
<feature type="domain" description="Helicase ATP-binding" evidence="7">
    <location>
        <begin position="424"/>
        <end position="971"/>
    </location>
</feature>
<keyword evidence="4" id="KW-0067">ATP-binding</keyword>
<name>A0A1V9ZSH0_ACHHY</name>
<feature type="compositionally biased region" description="Pro residues" evidence="6">
    <location>
        <begin position="642"/>
        <end position="662"/>
    </location>
</feature>
<dbReference type="Gene3D" id="3.40.50.300">
    <property type="entry name" value="P-loop containing nucleotide triphosphate hydrolases"/>
    <property type="match status" value="3"/>
</dbReference>
<dbReference type="PANTHER" id="PTHR10887:SF495">
    <property type="entry name" value="HELICASE SENATAXIN ISOFORM X1-RELATED"/>
    <property type="match status" value="1"/>
</dbReference>
<feature type="compositionally biased region" description="Low complexity" evidence="6">
    <location>
        <begin position="79"/>
        <end position="88"/>
    </location>
</feature>
<dbReference type="SMART" id="SM00487">
    <property type="entry name" value="DEXDc"/>
    <property type="match status" value="1"/>
</dbReference>
<accession>A0A1V9ZSH0</accession>
<feature type="compositionally biased region" description="Low complexity" evidence="6">
    <location>
        <begin position="665"/>
        <end position="674"/>
    </location>
</feature>